<sequence length="240" mass="26371">MGIMKKAFAPLAAFAALEAPQHIEASSVSKIAYASVSPVDAVSDADMKMRLFVFDAKLENMGRDKGVTVSEGLYDEVLGVACSWSIQKMSLAKYPDASIQIMQSHECRKMKQPKAWQKKIPPPFEKSLNKITSGVYSPTANVRDIVQVMMVSSGNPRETNYLVRQWDSTRLEVCLRMGTFDTYPVIRPTPEAVGILMLLNQIPKSGPKAIMIADNGCYKLGKAEFFVKRGQALGFGTGPV</sequence>
<dbReference type="AlphaFoldDB" id="A0A2W5MV36"/>
<proteinExistence type="predicted"/>
<dbReference type="EMBL" id="QFQB01000066">
    <property type="protein sequence ID" value="PZQ45026.1"/>
    <property type="molecule type" value="Genomic_DNA"/>
</dbReference>
<organism evidence="1 2">
    <name type="scientific">Micavibrio aeruginosavorus</name>
    <dbReference type="NCBI Taxonomy" id="349221"/>
    <lineage>
        <taxon>Bacteria</taxon>
        <taxon>Pseudomonadati</taxon>
        <taxon>Bdellovibrionota</taxon>
        <taxon>Bdellovibrionia</taxon>
        <taxon>Bdellovibrionales</taxon>
        <taxon>Pseudobdellovibrionaceae</taxon>
        <taxon>Micavibrio</taxon>
    </lineage>
</organism>
<evidence type="ECO:0000313" key="1">
    <source>
        <dbReference type="EMBL" id="PZQ45026.1"/>
    </source>
</evidence>
<protein>
    <submittedName>
        <fullName evidence="1">Uncharacterized protein</fullName>
    </submittedName>
</protein>
<name>A0A2W5MV36_9BACT</name>
<accession>A0A2W5MV36</accession>
<comment type="caution">
    <text evidence="1">The sequence shown here is derived from an EMBL/GenBank/DDBJ whole genome shotgun (WGS) entry which is preliminary data.</text>
</comment>
<evidence type="ECO:0000313" key="2">
    <source>
        <dbReference type="Proteomes" id="UP000249417"/>
    </source>
</evidence>
<gene>
    <name evidence="1" type="ORF">DI551_08660</name>
</gene>
<dbReference type="Proteomes" id="UP000249417">
    <property type="component" value="Unassembled WGS sequence"/>
</dbReference>
<reference evidence="1 2" key="1">
    <citation type="submission" date="2017-08" db="EMBL/GenBank/DDBJ databases">
        <title>Infants hospitalized years apart are colonized by the same room-sourced microbial strains.</title>
        <authorList>
            <person name="Brooks B."/>
            <person name="Olm M.R."/>
            <person name="Firek B.A."/>
            <person name="Baker R."/>
            <person name="Thomas B.C."/>
            <person name="Morowitz M.J."/>
            <person name="Banfield J.F."/>
        </authorList>
    </citation>
    <scope>NUCLEOTIDE SEQUENCE [LARGE SCALE GENOMIC DNA]</scope>
    <source>
        <strain evidence="1">S2_005_002_R2_29</strain>
    </source>
</reference>